<keyword evidence="2" id="KW-1185">Reference proteome</keyword>
<keyword evidence="1" id="KW-0378">Hydrolase</keyword>
<gene>
    <name evidence="1" type="ORF">E5336_05345</name>
</gene>
<organism evidence="1 2">
    <name type="scientific">Dubosiella muris</name>
    <dbReference type="NCBI Taxonomy" id="3038133"/>
    <lineage>
        <taxon>Bacteria</taxon>
        <taxon>Bacillati</taxon>
        <taxon>Bacillota</taxon>
        <taxon>Erysipelotrichia</taxon>
        <taxon>Erysipelotrichales</taxon>
        <taxon>Erysipelotrichaceae</taxon>
        <taxon>Dubosiella</taxon>
    </lineage>
</organism>
<reference evidence="1" key="1">
    <citation type="submission" date="2019-04" db="EMBL/GenBank/DDBJ databases">
        <title>Microbes associate with the intestines of laboratory mice.</title>
        <authorList>
            <person name="Navarre W."/>
            <person name="Wong E."/>
            <person name="Huang K."/>
            <person name="Tropini C."/>
            <person name="Ng K."/>
            <person name="Yu B."/>
        </authorList>
    </citation>
    <scope>NUCLEOTIDE SEQUENCE</scope>
    <source>
        <strain evidence="1">NM09_H32</strain>
    </source>
</reference>
<sequence length="235" mass="27597">MIKTILFDLDGTLLPMDQEQFVELYFQKLAAKMAYAFDSRQLIRSIWAATEAMIKDQGPERNERVFWKKMEEMYGESILEYVPVFERFYEQEFQEIQKVCPANPESQKIVEALKKKYRLMLATNPLFPQIATYSRIRWAGLDPNDFDLVTTYENASACKPSLAYYENILRDFDLKPEECVMVGNDVDEDMVARKLGMRTFLLTDHLINRSNQNIDLFAHGDFQTLLAYLKTFEED</sequence>
<protein>
    <submittedName>
        <fullName evidence="1">HAD family hydrolase</fullName>
    </submittedName>
</protein>
<evidence type="ECO:0000313" key="1">
    <source>
        <dbReference type="EMBL" id="TGY66273.1"/>
    </source>
</evidence>
<name>A0AC61R809_9FIRM</name>
<comment type="caution">
    <text evidence="1">The sequence shown here is derived from an EMBL/GenBank/DDBJ whole genome shotgun (WGS) entry which is preliminary data.</text>
</comment>
<proteinExistence type="predicted"/>
<dbReference type="Proteomes" id="UP000308836">
    <property type="component" value="Unassembled WGS sequence"/>
</dbReference>
<accession>A0AC61R809</accession>
<dbReference type="EMBL" id="SRYG01000008">
    <property type="protein sequence ID" value="TGY66273.1"/>
    <property type="molecule type" value="Genomic_DNA"/>
</dbReference>
<evidence type="ECO:0000313" key="2">
    <source>
        <dbReference type="Proteomes" id="UP000308836"/>
    </source>
</evidence>